<dbReference type="EMBL" id="LN555523">
    <property type="protein sequence ID" value="CED92967.1"/>
    <property type="molecule type" value="Genomic_DNA"/>
</dbReference>
<dbReference type="Proteomes" id="UP000245622">
    <property type="component" value="Chromosome 1"/>
</dbReference>
<dbReference type="GO" id="GO:0016020">
    <property type="term" value="C:membrane"/>
    <property type="evidence" value="ECO:0007669"/>
    <property type="project" value="InterPro"/>
</dbReference>
<keyword evidence="2" id="KW-1185">Reference proteome</keyword>
<dbReference type="GeneID" id="82206682"/>
<reference evidence="1 2" key="1">
    <citation type="submission" date="2014-04" db="EMBL/GenBank/DDBJ databases">
        <authorList>
            <person name="Hornung B.V."/>
        </authorList>
    </citation>
    <scope>NUCLEOTIDE SEQUENCE [LARGE SCALE GENOMIC DNA]</scope>
    <source>
        <strain evidence="1 2">CRIB</strain>
    </source>
</reference>
<name>A0A1V1HYK8_9FIRM</name>
<evidence type="ECO:0000313" key="1">
    <source>
        <dbReference type="EMBL" id="CED92967.1"/>
    </source>
</evidence>
<sequence length="49" mass="5826">MIFWFDYEEEIIKRNPQVPNISEQLRVIKKTANLEAEELVCECMAINPE</sequence>
<protein>
    <submittedName>
        <fullName evidence="1">Capsule biosynthesis protein CapB signature</fullName>
    </submittedName>
</protein>
<dbReference type="AlphaFoldDB" id="A0A1V1HYK8"/>
<accession>A0A1V1HYK8</accession>
<dbReference type="KEGG" id="ril:CRIB_210"/>
<dbReference type="PRINTS" id="PR01758">
    <property type="entry name" value="CAPSULEPROTB"/>
</dbReference>
<dbReference type="GO" id="GO:0045227">
    <property type="term" value="P:capsule polysaccharide biosynthetic process"/>
    <property type="evidence" value="ECO:0007669"/>
    <property type="project" value="InterPro"/>
</dbReference>
<dbReference type="InterPro" id="IPR008337">
    <property type="entry name" value="Capsule_biosynth_CapB"/>
</dbReference>
<proteinExistence type="predicted"/>
<dbReference type="RefSeq" id="WP_180702733.1">
    <property type="nucleotide sequence ID" value="NZ_LN555523.1"/>
</dbReference>
<evidence type="ECO:0000313" key="2">
    <source>
        <dbReference type="Proteomes" id="UP000245622"/>
    </source>
</evidence>
<organism evidence="1 2">
    <name type="scientific">Romboutsia ilealis</name>
    <dbReference type="NCBI Taxonomy" id="1115758"/>
    <lineage>
        <taxon>Bacteria</taxon>
        <taxon>Bacillati</taxon>
        <taxon>Bacillota</taxon>
        <taxon>Clostridia</taxon>
        <taxon>Peptostreptococcales</taxon>
        <taxon>Peptostreptococcaceae</taxon>
        <taxon>Romboutsia</taxon>
    </lineage>
</organism>
<gene>
    <name evidence="1" type="ORF">CRIB_210</name>
</gene>